<dbReference type="EMBL" id="FUXI01000006">
    <property type="protein sequence ID" value="SJZ57312.1"/>
    <property type="molecule type" value="Genomic_DNA"/>
</dbReference>
<evidence type="ECO:0000256" key="1">
    <source>
        <dbReference type="SAM" id="Coils"/>
    </source>
</evidence>
<sequence>MTRRNAITNEIDNFFNEVHEAEIEVLQSEIKSLKAQLSEKGSSQATPISPKVLNIVSRERELENRVKALEEENRRLRMQMQLPKISAEPAEKEQIADVLLLAQAQAREIQRRAEIEAEQMKRSAQARILELQKEGDVLHAKLSTLLHENNETLKKLISKSENWQ</sequence>
<name>A0A1T4LRF0_9ENTE</name>
<keyword evidence="1" id="KW-0175">Coiled coil</keyword>
<protein>
    <submittedName>
        <fullName evidence="2">Uncharacterized protein</fullName>
    </submittedName>
</protein>
<evidence type="ECO:0000313" key="2">
    <source>
        <dbReference type="EMBL" id="SJZ57312.1"/>
    </source>
</evidence>
<accession>A0A1T4LRF0</accession>
<evidence type="ECO:0000313" key="3">
    <source>
        <dbReference type="Proteomes" id="UP000190328"/>
    </source>
</evidence>
<proteinExistence type="predicted"/>
<dbReference type="STRING" id="263852.SAMN02745116_00778"/>
<reference evidence="2 3" key="1">
    <citation type="submission" date="2017-02" db="EMBL/GenBank/DDBJ databases">
        <authorList>
            <person name="Peterson S.W."/>
        </authorList>
    </citation>
    <scope>NUCLEOTIDE SEQUENCE [LARGE SCALE GENOMIC DNA]</scope>
    <source>
        <strain evidence="2 3">ATCC BAA-1030</strain>
    </source>
</reference>
<feature type="coiled-coil region" evidence="1">
    <location>
        <begin position="4"/>
        <end position="79"/>
    </location>
</feature>
<dbReference type="AlphaFoldDB" id="A0A1T4LRF0"/>
<keyword evidence="3" id="KW-1185">Reference proteome</keyword>
<dbReference type="Proteomes" id="UP000190328">
    <property type="component" value="Unassembled WGS sequence"/>
</dbReference>
<gene>
    <name evidence="2" type="ORF">SAMN02745116_00778</name>
</gene>
<organism evidence="2 3">
    <name type="scientific">Pilibacter termitis</name>
    <dbReference type="NCBI Taxonomy" id="263852"/>
    <lineage>
        <taxon>Bacteria</taxon>
        <taxon>Bacillati</taxon>
        <taxon>Bacillota</taxon>
        <taxon>Bacilli</taxon>
        <taxon>Lactobacillales</taxon>
        <taxon>Enterococcaceae</taxon>
        <taxon>Pilibacter</taxon>
    </lineage>
</organism>